<dbReference type="Gramene" id="TVU29197">
    <property type="protein sequence ID" value="TVU29197"/>
    <property type="gene ID" value="EJB05_20755"/>
</dbReference>
<reference evidence="3 4" key="1">
    <citation type="journal article" date="2019" name="Sci. Rep.">
        <title>A high-quality genome of Eragrostis curvula grass provides insights into Poaceae evolution and supports new strategies to enhance forage quality.</title>
        <authorList>
            <person name="Carballo J."/>
            <person name="Santos B.A.C.M."/>
            <person name="Zappacosta D."/>
            <person name="Garbus I."/>
            <person name="Selva J.P."/>
            <person name="Gallo C.A."/>
            <person name="Diaz A."/>
            <person name="Albertini E."/>
            <person name="Caccamo M."/>
            <person name="Echenique V."/>
        </authorList>
    </citation>
    <scope>NUCLEOTIDE SEQUENCE [LARGE SCALE GENOMIC DNA]</scope>
    <source>
        <strain evidence="4">cv. Victoria</strain>
        <tissue evidence="3">Leaf</tissue>
    </source>
</reference>
<evidence type="ECO:0000313" key="4">
    <source>
        <dbReference type="Proteomes" id="UP000324897"/>
    </source>
</evidence>
<sequence length="242" mass="25630">MGASPGEDKPILPRYVGDSSRRPEGDTSRPSNEDAESFRWCGVAAAVLAAFVTLIWYVVQANMPLEYTVAITGVSGLDPVTDLQQGRGLLNPVFNLTVGIAVPSAVSGGCIRPGTAIQVSYSHLHIPVAGGRAPDMCVGPWKSSGPHQAVAGGHAVALPGFLVDSLAEDIRRGDAMFEVKLTGLDDADAESWKIVRCWVRLGDATGAALKMPCQQYWRRIDSVPTEDSGYVPQPVPVADGPH</sequence>
<keyword evidence="2" id="KW-1133">Transmembrane helix</keyword>
<feature type="compositionally biased region" description="Basic and acidic residues" evidence="1">
    <location>
        <begin position="1"/>
        <end position="11"/>
    </location>
</feature>
<evidence type="ECO:0000256" key="1">
    <source>
        <dbReference type="SAM" id="MobiDB-lite"/>
    </source>
</evidence>
<dbReference type="EMBL" id="RWGY01000011">
    <property type="protein sequence ID" value="TVU29197.1"/>
    <property type="molecule type" value="Genomic_DNA"/>
</dbReference>
<dbReference type="AlphaFoldDB" id="A0A5J9V1F2"/>
<comment type="caution">
    <text evidence="3">The sequence shown here is derived from an EMBL/GenBank/DDBJ whole genome shotgun (WGS) entry which is preliminary data.</text>
</comment>
<feature type="non-terminal residue" evidence="3">
    <location>
        <position position="1"/>
    </location>
</feature>
<dbReference type="PANTHER" id="PTHR33994:SF10">
    <property type="entry name" value="OS04G0508700 PROTEIN"/>
    <property type="match status" value="1"/>
</dbReference>
<feature type="region of interest" description="Disordered" evidence="1">
    <location>
        <begin position="1"/>
        <end position="34"/>
    </location>
</feature>
<evidence type="ECO:0000313" key="3">
    <source>
        <dbReference type="EMBL" id="TVU29197.1"/>
    </source>
</evidence>
<evidence type="ECO:0000256" key="2">
    <source>
        <dbReference type="SAM" id="Phobius"/>
    </source>
</evidence>
<keyword evidence="2" id="KW-0812">Transmembrane</keyword>
<protein>
    <recommendedName>
        <fullName evidence="5">Late embryogenesis abundant protein LEA-2 subgroup domain-containing protein</fullName>
    </recommendedName>
</protein>
<dbReference type="Proteomes" id="UP000324897">
    <property type="component" value="Chromosome 1"/>
</dbReference>
<dbReference type="PANTHER" id="PTHR33994">
    <property type="entry name" value="OS04G0515000 PROTEIN"/>
    <property type="match status" value="1"/>
</dbReference>
<keyword evidence="2" id="KW-0472">Membrane</keyword>
<keyword evidence="4" id="KW-1185">Reference proteome</keyword>
<evidence type="ECO:0008006" key="5">
    <source>
        <dbReference type="Google" id="ProtNLM"/>
    </source>
</evidence>
<feature type="transmembrane region" description="Helical" evidence="2">
    <location>
        <begin position="37"/>
        <end position="59"/>
    </location>
</feature>
<dbReference type="OrthoDB" id="686404at2759"/>
<accession>A0A5J9V1F2</accession>
<proteinExistence type="predicted"/>
<name>A0A5J9V1F2_9POAL</name>
<organism evidence="3 4">
    <name type="scientific">Eragrostis curvula</name>
    <name type="common">weeping love grass</name>
    <dbReference type="NCBI Taxonomy" id="38414"/>
    <lineage>
        <taxon>Eukaryota</taxon>
        <taxon>Viridiplantae</taxon>
        <taxon>Streptophyta</taxon>
        <taxon>Embryophyta</taxon>
        <taxon>Tracheophyta</taxon>
        <taxon>Spermatophyta</taxon>
        <taxon>Magnoliopsida</taxon>
        <taxon>Liliopsida</taxon>
        <taxon>Poales</taxon>
        <taxon>Poaceae</taxon>
        <taxon>PACMAD clade</taxon>
        <taxon>Chloridoideae</taxon>
        <taxon>Eragrostideae</taxon>
        <taxon>Eragrostidinae</taxon>
        <taxon>Eragrostis</taxon>
    </lineage>
</organism>
<gene>
    <name evidence="3" type="ORF">EJB05_20755</name>
</gene>